<organism evidence="1">
    <name type="scientific">Anguilla anguilla</name>
    <name type="common">European freshwater eel</name>
    <name type="synonym">Muraena anguilla</name>
    <dbReference type="NCBI Taxonomy" id="7936"/>
    <lineage>
        <taxon>Eukaryota</taxon>
        <taxon>Metazoa</taxon>
        <taxon>Chordata</taxon>
        <taxon>Craniata</taxon>
        <taxon>Vertebrata</taxon>
        <taxon>Euteleostomi</taxon>
        <taxon>Actinopterygii</taxon>
        <taxon>Neopterygii</taxon>
        <taxon>Teleostei</taxon>
        <taxon>Anguilliformes</taxon>
        <taxon>Anguillidae</taxon>
        <taxon>Anguilla</taxon>
    </lineage>
</organism>
<proteinExistence type="predicted"/>
<protein>
    <submittedName>
        <fullName evidence="1">Uncharacterized protein</fullName>
    </submittedName>
</protein>
<sequence length="29" mass="3247">MAVFQYQCHDHCVPVSVVVYLSVPVTVLL</sequence>
<accession>A0A0E9RF87</accession>
<reference evidence="1" key="2">
    <citation type="journal article" date="2015" name="Fish Shellfish Immunol.">
        <title>Early steps in the European eel (Anguilla anguilla)-Vibrio vulnificus interaction in the gills: Role of the RtxA13 toxin.</title>
        <authorList>
            <person name="Callol A."/>
            <person name="Pajuelo D."/>
            <person name="Ebbesson L."/>
            <person name="Teles M."/>
            <person name="MacKenzie S."/>
            <person name="Amaro C."/>
        </authorList>
    </citation>
    <scope>NUCLEOTIDE SEQUENCE</scope>
</reference>
<evidence type="ECO:0000313" key="1">
    <source>
        <dbReference type="EMBL" id="JAH27155.1"/>
    </source>
</evidence>
<dbReference type="AlphaFoldDB" id="A0A0E9RF87"/>
<reference evidence="1" key="1">
    <citation type="submission" date="2014-11" db="EMBL/GenBank/DDBJ databases">
        <authorList>
            <person name="Amaro Gonzalez C."/>
        </authorList>
    </citation>
    <scope>NUCLEOTIDE SEQUENCE</scope>
</reference>
<dbReference type="EMBL" id="GBXM01081422">
    <property type="protein sequence ID" value="JAH27155.1"/>
    <property type="molecule type" value="Transcribed_RNA"/>
</dbReference>
<name>A0A0E9RF87_ANGAN</name>